<accession>A0A4Q2T0M5</accession>
<feature type="domain" description="DNA binding HTH" evidence="2">
    <location>
        <begin position="276"/>
        <end position="316"/>
    </location>
</feature>
<dbReference type="Pfam" id="PF02954">
    <property type="entry name" value="HTH_8"/>
    <property type="match status" value="1"/>
</dbReference>
<evidence type="ECO:0000313" key="4">
    <source>
        <dbReference type="Proteomes" id="UP000291088"/>
    </source>
</evidence>
<evidence type="ECO:0000259" key="1">
    <source>
        <dbReference type="Pfam" id="PF01590"/>
    </source>
</evidence>
<dbReference type="RefSeq" id="WP_129332355.1">
    <property type="nucleotide sequence ID" value="NZ_SDVB01000238.1"/>
</dbReference>
<dbReference type="SUPFAM" id="SSF55781">
    <property type="entry name" value="GAF domain-like"/>
    <property type="match status" value="1"/>
</dbReference>
<keyword evidence="4" id="KW-1185">Reference proteome</keyword>
<dbReference type="EMBL" id="SDVB01000238">
    <property type="protein sequence ID" value="RYC11922.1"/>
    <property type="molecule type" value="Genomic_DNA"/>
</dbReference>
<dbReference type="AlphaFoldDB" id="A0A4Q2T0M5"/>
<dbReference type="InterPro" id="IPR009057">
    <property type="entry name" value="Homeodomain-like_sf"/>
</dbReference>
<sequence>MPRQPNHSDLVYHTASQSSAAASSPIVASWRRCLDLHQLQPEECRKPERVEEAVFRSAREQAGHLVSACSEEVDRLYQTVGRSGCCILLSDRDGVVLDRRGAPGDDADFRELGLWPQAVWSEASVGTNGIGTALADQRAVMIHRDQHFLSANTGLSCVTAPIRDHLGRMAAALDISTCRNDVTDMTLAILSQAVRDAAVRVEATLFRLAFPGARIVMVPTASAGSVALLAVDGDDLVLGATRAARLALKLDDQRIAQGLPASDALCEGRGEGVADLDEAERAALRRALSRTNGNVSQAAQVLGISRATLHRKMKRFALQ</sequence>
<evidence type="ECO:0000259" key="2">
    <source>
        <dbReference type="Pfam" id="PF02954"/>
    </source>
</evidence>
<comment type="caution">
    <text evidence="3">The sequence shown here is derived from an EMBL/GenBank/DDBJ whole genome shotgun (WGS) entry which is preliminary data.</text>
</comment>
<dbReference type="InterPro" id="IPR002197">
    <property type="entry name" value="HTH_Fis"/>
</dbReference>
<dbReference type="InterPro" id="IPR029016">
    <property type="entry name" value="GAF-like_dom_sf"/>
</dbReference>
<dbReference type="InterPro" id="IPR003018">
    <property type="entry name" value="GAF"/>
</dbReference>
<dbReference type="Gene3D" id="3.30.450.40">
    <property type="match status" value="1"/>
</dbReference>
<dbReference type="Proteomes" id="UP000291088">
    <property type="component" value="Unassembled WGS sequence"/>
</dbReference>
<dbReference type="GO" id="GO:0043565">
    <property type="term" value="F:sequence-specific DNA binding"/>
    <property type="evidence" value="ECO:0007669"/>
    <property type="project" value="InterPro"/>
</dbReference>
<dbReference type="PRINTS" id="PR01590">
    <property type="entry name" value="HTHFIS"/>
</dbReference>
<organism evidence="3 4">
    <name type="scientific">Ciceribacter ferrooxidans</name>
    <dbReference type="NCBI Taxonomy" id="2509717"/>
    <lineage>
        <taxon>Bacteria</taxon>
        <taxon>Pseudomonadati</taxon>
        <taxon>Pseudomonadota</taxon>
        <taxon>Alphaproteobacteria</taxon>
        <taxon>Hyphomicrobiales</taxon>
        <taxon>Rhizobiaceae</taxon>
        <taxon>Ciceribacter</taxon>
    </lineage>
</organism>
<proteinExistence type="predicted"/>
<dbReference type="Pfam" id="PF01590">
    <property type="entry name" value="GAF"/>
    <property type="match status" value="1"/>
</dbReference>
<protein>
    <submittedName>
        <fullName evidence="3">Sigma-54-dependent Fis family transcriptional regulator</fullName>
    </submittedName>
</protein>
<name>A0A4Q2T0M5_9HYPH</name>
<evidence type="ECO:0000313" key="3">
    <source>
        <dbReference type="EMBL" id="RYC11922.1"/>
    </source>
</evidence>
<feature type="domain" description="GAF" evidence="1">
    <location>
        <begin position="65"/>
        <end position="200"/>
    </location>
</feature>
<reference evidence="3 4" key="1">
    <citation type="submission" date="2019-01" db="EMBL/GenBank/DDBJ databases">
        <authorList>
            <person name="Deng T."/>
        </authorList>
    </citation>
    <scope>NUCLEOTIDE SEQUENCE [LARGE SCALE GENOMIC DNA]</scope>
    <source>
        <strain evidence="3 4">F8825</strain>
    </source>
</reference>
<dbReference type="SUPFAM" id="SSF46689">
    <property type="entry name" value="Homeodomain-like"/>
    <property type="match status" value="1"/>
</dbReference>
<dbReference type="Gene3D" id="1.10.10.60">
    <property type="entry name" value="Homeodomain-like"/>
    <property type="match status" value="1"/>
</dbReference>
<gene>
    <name evidence="3" type="ORF">EUU22_12700</name>
</gene>
<dbReference type="OrthoDB" id="9805953at2"/>